<keyword evidence="12" id="KW-1185">Reference proteome</keyword>
<comment type="caution">
    <text evidence="11">The sequence shown here is derived from an EMBL/GenBank/DDBJ whole genome shotgun (WGS) entry which is preliminary data.</text>
</comment>
<comment type="catalytic activity">
    <reaction evidence="10">
        <text>L-threonyl-[protein] + FAD = FMN-L-threonyl-[protein] + AMP + H(+)</text>
        <dbReference type="Rhea" id="RHEA:36847"/>
        <dbReference type="Rhea" id="RHEA-COMP:11060"/>
        <dbReference type="Rhea" id="RHEA-COMP:11061"/>
        <dbReference type="ChEBI" id="CHEBI:15378"/>
        <dbReference type="ChEBI" id="CHEBI:30013"/>
        <dbReference type="ChEBI" id="CHEBI:57692"/>
        <dbReference type="ChEBI" id="CHEBI:74257"/>
        <dbReference type="ChEBI" id="CHEBI:456215"/>
        <dbReference type="EC" id="2.7.1.180"/>
    </reaction>
</comment>
<dbReference type="InterPro" id="IPR024932">
    <property type="entry name" value="ApbE"/>
</dbReference>
<dbReference type="OrthoDB" id="9778595at2"/>
<evidence type="ECO:0000256" key="3">
    <source>
        <dbReference type="ARBA" id="ARBA00016337"/>
    </source>
</evidence>
<keyword evidence="7" id="KW-0274">FAD</keyword>
<keyword evidence="8" id="KW-0460">Magnesium</keyword>
<keyword evidence="6" id="KW-0479">Metal-binding</keyword>
<dbReference type="InterPro" id="IPR003374">
    <property type="entry name" value="ApbE-like_sf"/>
</dbReference>
<evidence type="ECO:0000256" key="9">
    <source>
        <dbReference type="ARBA" id="ARBA00031306"/>
    </source>
</evidence>
<dbReference type="PANTHER" id="PTHR30040:SF2">
    <property type="entry name" value="FAD:PROTEIN FMN TRANSFERASE"/>
    <property type="match status" value="1"/>
</dbReference>
<dbReference type="AlphaFoldDB" id="A0A5C4LYV7"/>
<sequence length="337" mass="35186">MTALLTGDTVAQWPVWSTTARVVVTDPVALADARALVEAELAAVDAACSRFRPDSELGRVEGAGTVGVSELLAGLVDAALVAARRTDGDVDPTLGDALARLGYDRDLPQVTLDGPAIPVQVRPAPGWWRVTLDGRRLTVPPGVHLDLGATAKAWTADRCARRAAGALGTGVLVELGGDLATAGAGPAGGWQVLVADQPGDPACVVAVPSGTAMATSSTNSRTWRRGDRLLHHVLDPRSCQPVPRVWRSVTVVADRCVDANTLTTASLVRGEDALPWLAERGVPARLVDSSGRVHALGGWPEDLLIRPEVGRPRALRNRCYTSRTAVAVVGSVTNGTV</sequence>
<gene>
    <name evidence="11" type="ORF">FG385_18205</name>
</gene>
<keyword evidence="4" id="KW-0285">Flavoprotein</keyword>
<evidence type="ECO:0000256" key="4">
    <source>
        <dbReference type="ARBA" id="ARBA00022630"/>
    </source>
</evidence>
<comment type="cofactor">
    <cofactor evidence="1">
        <name>Mg(2+)</name>
        <dbReference type="ChEBI" id="CHEBI:18420"/>
    </cofactor>
</comment>
<evidence type="ECO:0000256" key="5">
    <source>
        <dbReference type="ARBA" id="ARBA00022679"/>
    </source>
</evidence>
<dbReference type="GO" id="GO:0016740">
    <property type="term" value="F:transferase activity"/>
    <property type="evidence" value="ECO:0007669"/>
    <property type="project" value="UniProtKB-KW"/>
</dbReference>
<accession>A0A5C4LYV7</accession>
<evidence type="ECO:0000256" key="1">
    <source>
        <dbReference type="ARBA" id="ARBA00001946"/>
    </source>
</evidence>
<dbReference type="GO" id="GO:0046872">
    <property type="term" value="F:metal ion binding"/>
    <property type="evidence" value="ECO:0007669"/>
    <property type="project" value="UniProtKB-KW"/>
</dbReference>
<dbReference type="SUPFAM" id="SSF143631">
    <property type="entry name" value="ApbE-like"/>
    <property type="match status" value="1"/>
</dbReference>
<dbReference type="EC" id="2.7.1.180" evidence="2"/>
<dbReference type="Pfam" id="PF02424">
    <property type="entry name" value="ApbE"/>
    <property type="match status" value="1"/>
</dbReference>
<dbReference type="Proteomes" id="UP000305546">
    <property type="component" value="Unassembled WGS sequence"/>
</dbReference>
<protein>
    <recommendedName>
        <fullName evidence="3">FAD:protein FMN transferase</fullName>
        <ecNumber evidence="2">2.7.1.180</ecNumber>
    </recommendedName>
    <alternativeName>
        <fullName evidence="9">Flavin transferase</fullName>
    </alternativeName>
</protein>
<dbReference type="EMBL" id="VDFW01000015">
    <property type="protein sequence ID" value="TNC24358.1"/>
    <property type="molecule type" value="Genomic_DNA"/>
</dbReference>
<evidence type="ECO:0000256" key="6">
    <source>
        <dbReference type="ARBA" id="ARBA00022723"/>
    </source>
</evidence>
<evidence type="ECO:0000256" key="7">
    <source>
        <dbReference type="ARBA" id="ARBA00022827"/>
    </source>
</evidence>
<evidence type="ECO:0000256" key="2">
    <source>
        <dbReference type="ARBA" id="ARBA00011955"/>
    </source>
</evidence>
<reference evidence="11 12" key="1">
    <citation type="submission" date="2019-06" db="EMBL/GenBank/DDBJ databases">
        <title>Amycolatopsis alkalitolerans sp. nov., isolated from Gastrodia elata Blume.</title>
        <authorList>
            <person name="Narsing Rao M.P."/>
            <person name="Li W.J."/>
        </authorList>
    </citation>
    <scope>NUCLEOTIDE SEQUENCE [LARGE SCALE GENOMIC DNA]</scope>
    <source>
        <strain evidence="11 12">SYSUP0005</strain>
    </source>
</reference>
<organism evidence="11 12">
    <name type="scientific">Amycolatopsis alkalitolerans</name>
    <dbReference type="NCBI Taxonomy" id="2547244"/>
    <lineage>
        <taxon>Bacteria</taxon>
        <taxon>Bacillati</taxon>
        <taxon>Actinomycetota</taxon>
        <taxon>Actinomycetes</taxon>
        <taxon>Pseudonocardiales</taxon>
        <taxon>Pseudonocardiaceae</taxon>
        <taxon>Amycolatopsis</taxon>
    </lineage>
</organism>
<evidence type="ECO:0000313" key="12">
    <source>
        <dbReference type="Proteomes" id="UP000305546"/>
    </source>
</evidence>
<evidence type="ECO:0000256" key="10">
    <source>
        <dbReference type="ARBA" id="ARBA00048540"/>
    </source>
</evidence>
<dbReference type="RefSeq" id="WP_139097957.1">
    <property type="nucleotide sequence ID" value="NZ_VDFW01000015.1"/>
</dbReference>
<proteinExistence type="predicted"/>
<dbReference type="PANTHER" id="PTHR30040">
    <property type="entry name" value="THIAMINE BIOSYNTHESIS LIPOPROTEIN APBE"/>
    <property type="match status" value="1"/>
</dbReference>
<dbReference type="Gene3D" id="3.10.520.10">
    <property type="entry name" value="ApbE-like domains"/>
    <property type="match status" value="1"/>
</dbReference>
<evidence type="ECO:0000256" key="8">
    <source>
        <dbReference type="ARBA" id="ARBA00022842"/>
    </source>
</evidence>
<evidence type="ECO:0000313" key="11">
    <source>
        <dbReference type="EMBL" id="TNC24358.1"/>
    </source>
</evidence>
<keyword evidence="5 11" id="KW-0808">Transferase</keyword>
<name>A0A5C4LYV7_9PSEU</name>